<feature type="region of interest" description="Disordered" evidence="1">
    <location>
        <begin position="1"/>
        <end position="25"/>
    </location>
</feature>
<name>A0A369JRT5_HYPMA</name>
<evidence type="ECO:0000313" key="3">
    <source>
        <dbReference type="Proteomes" id="UP000076154"/>
    </source>
</evidence>
<evidence type="ECO:0000313" key="2">
    <source>
        <dbReference type="EMBL" id="RDB22403.1"/>
    </source>
</evidence>
<dbReference type="AlphaFoldDB" id="A0A369JRT5"/>
<gene>
    <name evidence="2" type="ORF">Hypma_010532</name>
</gene>
<organism evidence="2 3">
    <name type="scientific">Hypsizygus marmoreus</name>
    <name type="common">White beech mushroom</name>
    <name type="synonym">Agaricus marmoreus</name>
    <dbReference type="NCBI Taxonomy" id="39966"/>
    <lineage>
        <taxon>Eukaryota</taxon>
        <taxon>Fungi</taxon>
        <taxon>Dikarya</taxon>
        <taxon>Basidiomycota</taxon>
        <taxon>Agaricomycotina</taxon>
        <taxon>Agaricomycetes</taxon>
        <taxon>Agaricomycetidae</taxon>
        <taxon>Agaricales</taxon>
        <taxon>Tricholomatineae</taxon>
        <taxon>Lyophyllaceae</taxon>
        <taxon>Hypsizygus</taxon>
    </lineage>
</organism>
<proteinExistence type="predicted"/>
<sequence>MDNAGTAKCQNIQGMTNETAKNGPHKGCLPEWALDEFLCPLCCKANNIMPPINTNHPSALEPNAETMSAQQRSHRWEELEENRMIQW</sequence>
<keyword evidence="3" id="KW-1185">Reference proteome</keyword>
<feature type="compositionally biased region" description="Polar residues" evidence="1">
    <location>
        <begin position="8"/>
        <end position="20"/>
    </location>
</feature>
<dbReference type="InParanoid" id="A0A369JRT5"/>
<dbReference type="EMBL" id="LUEZ02000051">
    <property type="protein sequence ID" value="RDB22403.1"/>
    <property type="molecule type" value="Genomic_DNA"/>
</dbReference>
<dbReference type="Proteomes" id="UP000076154">
    <property type="component" value="Unassembled WGS sequence"/>
</dbReference>
<protein>
    <submittedName>
        <fullName evidence="2">Uncharacterized protein</fullName>
    </submittedName>
</protein>
<accession>A0A369JRT5</accession>
<feature type="compositionally biased region" description="Basic and acidic residues" evidence="1">
    <location>
        <begin position="74"/>
        <end position="87"/>
    </location>
</feature>
<evidence type="ECO:0000256" key="1">
    <source>
        <dbReference type="SAM" id="MobiDB-lite"/>
    </source>
</evidence>
<comment type="caution">
    <text evidence="2">The sequence shown here is derived from an EMBL/GenBank/DDBJ whole genome shotgun (WGS) entry which is preliminary data.</text>
</comment>
<feature type="region of interest" description="Disordered" evidence="1">
    <location>
        <begin position="63"/>
        <end position="87"/>
    </location>
</feature>
<reference evidence="2" key="1">
    <citation type="submission" date="2018-04" db="EMBL/GenBank/DDBJ databases">
        <title>Whole genome sequencing of Hypsizygus marmoreus.</title>
        <authorList>
            <person name="Choi I.-G."/>
            <person name="Min B."/>
            <person name="Kim J.-G."/>
            <person name="Kim S."/>
            <person name="Oh Y.-L."/>
            <person name="Kong W.-S."/>
            <person name="Park H."/>
            <person name="Jeong J."/>
            <person name="Song E.-S."/>
        </authorList>
    </citation>
    <scope>NUCLEOTIDE SEQUENCE [LARGE SCALE GENOMIC DNA]</scope>
    <source>
        <strain evidence="2">51987-8</strain>
    </source>
</reference>